<protein>
    <recommendedName>
        <fullName evidence="4">CoA-transferase</fullName>
    </recommendedName>
</protein>
<sequence length="404" mass="44235">MSRPLEGVRILELGRLFAAPFATQLLADMGADVIKVERPGHGDDFRHYAPRTVKTADGGECVESANYRSVNRNKRSITLDMASPEGQEIVRDLAAKSDIVVENFKVGSLAKYGLDYESLKRVKPDLIYVSVTGFGQEGPYSSRPGTDATFQAMSGIMDLTGEPQGMPQRIGFVVSDMLAGLYAANAMNMALRARDVLGAGGQHIDISLFDCSVSAIAAQAIEYFISGRVPTRMGSRAHGSAPSEIFRCADGLLQMQATADHQFQRLCETMELPDLLKDPRFSSRAERFHNVDALADVLNARFATGTVAQWYERLLSAQVMCAPVYSLDHTFDDPHVRHRGMRLELERDGVDEVALVANPIRFGGKPVKGYRAPPFLGQHTSQVLADELGLEGEEIESLKQKGVI</sequence>
<accession>A0A0B1ZII1</accession>
<dbReference type="InterPro" id="IPR044855">
    <property type="entry name" value="CoA-Trfase_III_dom3_sf"/>
</dbReference>
<evidence type="ECO:0000256" key="1">
    <source>
        <dbReference type="ARBA" id="ARBA00022679"/>
    </source>
</evidence>
<reference evidence="2 3" key="1">
    <citation type="submission" date="2014-10" db="EMBL/GenBank/DDBJ databases">
        <title>Genome sequence of Novosphingobium malaysiense MUSC 273(T).</title>
        <authorList>
            <person name="Lee L.-H."/>
        </authorList>
    </citation>
    <scope>NUCLEOTIDE SEQUENCE [LARGE SCALE GENOMIC DNA]</scope>
    <source>
        <strain evidence="2 3">MUSC 273</strain>
    </source>
</reference>
<keyword evidence="1" id="KW-0808">Transferase</keyword>
<dbReference type="Pfam" id="PF02515">
    <property type="entry name" value="CoA_transf_3"/>
    <property type="match status" value="1"/>
</dbReference>
<dbReference type="PANTHER" id="PTHR48207:SF3">
    <property type="entry name" value="SUCCINATE--HYDROXYMETHYLGLUTARATE COA-TRANSFERASE"/>
    <property type="match status" value="1"/>
</dbReference>
<evidence type="ECO:0000313" key="2">
    <source>
        <dbReference type="EMBL" id="KHK89011.1"/>
    </source>
</evidence>
<evidence type="ECO:0000313" key="3">
    <source>
        <dbReference type="Proteomes" id="UP000031057"/>
    </source>
</evidence>
<name>A0A0B1ZII1_9SPHN</name>
<dbReference type="EMBL" id="JTDI01000011">
    <property type="protein sequence ID" value="KHK89011.1"/>
    <property type="molecule type" value="Genomic_DNA"/>
</dbReference>
<dbReference type="InterPro" id="IPR003673">
    <property type="entry name" value="CoA-Trfase_fam_III"/>
</dbReference>
<comment type="caution">
    <text evidence="2">The sequence shown here is derived from an EMBL/GenBank/DDBJ whole genome shotgun (WGS) entry which is preliminary data.</text>
</comment>
<evidence type="ECO:0008006" key="4">
    <source>
        <dbReference type="Google" id="ProtNLM"/>
    </source>
</evidence>
<dbReference type="Gene3D" id="3.30.1540.10">
    <property type="entry name" value="formyl-coa transferase, domain 3"/>
    <property type="match status" value="1"/>
</dbReference>
<dbReference type="SUPFAM" id="SSF89796">
    <property type="entry name" value="CoA-transferase family III (CaiB/BaiF)"/>
    <property type="match status" value="1"/>
</dbReference>
<proteinExistence type="predicted"/>
<dbReference type="GO" id="GO:0008410">
    <property type="term" value="F:CoA-transferase activity"/>
    <property type="evidence" value="ECO:0007669"/>
    <property type="project" value="TreeGrafter"/>
</dbReference>
<dbReference type="STRING" id="1348853.LK12_23095"/>
<keyword evidence="3" id="KW-1185">Reference proteome</keyword>
<dbReference type="Gene3D" id="3.40.50.10540">
    <property type="entry name" value="Crotonobetainyl-coa:carnitine coa-transferase, domain 1"/>
    <property type="match status" value="1"/>
</dbReference>
<dbReference type="Proteomes" id="UP000031057">
    <property type="component" value="Unassembled WGS sequence"/>
</dbReference>
<dbReference type="InterPro" id="IPR050483">
    <property type="entry name" value="CoA-transferase_III_domain"/>
</dbReference>
<gene>
    <name evidence="2" type="ORF">LK12_23095</name>
</gene>
<dbReference type="InterPro" id="IPR023606">
    <property type="entry name" value="CoA-Trfase_III_dom_1_sf"/>
</dbReference>
<organism evidence="2 3">
    <name type="scientific">Novosphingobium malaysiense</name>
    <dbReference type="NCBI Taxonomy" id="1348853"/>
    <lineage>
        <taxon>Bacteria</taxon>
        <taxon>Pseudomonadati</taxon>
        <taxon>Pseudomonadota</taxon>
        <taxon>Alphaproteobacteria</taxon>
        <taxon>Sphingomonadales</taxon>
        <taxon>Sphingomonadaceae</taxon>
        <taxon>Novosphingobium</taxon>
    </lineage>
</organism>
<dbReference type="AlphaFoldDB" id="A0A0B1ZII1"/>
<dbReference type="PANTHER" id="PTHR48207">
    <property type="entry name" value="SUCCINATE--HYDROXYMETHYLGLUTARATE COA-TRANSFERASE"/>
    <property type="match status" value="1"/>
</dbReference>